<sequence>MEPLDIVDTQNEPQQPAGRKLNATVAITVALLATFMGICKVKDDNINQSMQQAQVNRVDHWAFYQARNVREEVAKATVVQLKLAAAGRPAGEQAGYQEAIKQYEALALEQGHKKAEAKADAENDQKLYDAANFKDDQFDLSDALLAIAISLLAITALTQLWALYFVALVPTAFGVLMGLSGLAGWAIHPNALTALLS</sequence>
<keyword evidence="1" id="KW-0472">Membrane</keyword>
<dbReference type="EMBL" id="WKJM01000018">
    <property type="protein sequence ID" value="MRX10171.1"/>
    <property type="molecule type" value="Genomic_DNA"/>
</dbReference>
<evidence type="ECO:0000313" key="2">
    <source>
        <dbReference type="EMBL" id="MRX10171.1"/>
    </source>
</evidence>
<evidence type="ECO:0000256" key="1">
    <source>
        <dbReference type="SAM" id="Phobius"/>
    </source>
</evidence>
<keyword evidence="1" id="KW-1133">Transmembrane helix</keyword>
<dbReference type="InterPro" id="IPR025570">
    <property type="entry name" value="DUF4337"/>
</dbReference>
<keyword evidence="1" id="KW-0812">Transmembrane</keyword>
<evidence type="ECO:0000313" key="3">
    <source>
        <dbReference type="Proteomes" id="UP000481037"/>
    </source>
</evidence>
<gene>
    <name evidence="2" type="ORF">GJ697_20240</name>
</gene>
<accession>A0A6L5QMI8</accession>
<dbReference type="RefSeq" id="WP_154364417.1">
    <property type="nucleotide sequence ID" value="NZ_WKJM01000018.1"/>
</dbReference>
<feature type="transmembrane region" description="Helical" evidence="1">
    <location>
        <begin position="143"/>
        <end position="162"/>
    </location>
</feature>
<feature type="transmembrane region" description="Helical" evidence="1">
    <location>
        <begin position="168"/>
        <end position="187"/>
    </location>
</feature>
<name>A0A6L5QMI8_9BURK</name>
<dbReference type="Proteomes" id="UP000481037">
    <property type="component" value="Unassembled WGS sequence"/>
</dbReference>
<feature type="transmembrane region" description="Helical" evidence="1">
    <location>
        <begin position="21"/>
        <end position="41"/>
    </location>
</feature>
<reference evidence="2 3" key="1">
    <citation type="submission" date="2019-11" db="EMBL/GenBank/DDBJ databases">
        <title>Novel species isolated from a subtropical stream in China.</title>
        <authorList>
            <person name="Lu H."/>
        </authorList>
    </citation>
    <scope>NUCLEOTIDE SEQUENCE [LARGE SCALE GENOMIC DNA]</scope>
    <source>
        <strain evidence="2 3">FT25W</strain>
    </source>
</reference>
<dbReference type="Pfam" id="PF14235">
    <property type="entry name" value="DUF4337"/>
    <property type="match status" value="1"/>
</dbReference>
<proteinExistence type="predicted"/>
<dbReference type="AlphaFoldDB" id="A0A6L5QMI8"/>
<comment type="caution">
    <text evidence="2">The sequence shown here is derived from an EMBL/GenBank/DDBJ whole genome shotgun (WGS) entry which is preliminary data.</text>
</comment>
<organism evidence="2 3">
    <name type="scientific">Duganella alba</name>
    <dbReference type="NCBI Taxonomy" id="2666081"/>
    <lineage>
        <taxon>Bacteria</taxon>
        <taxon>Pseudomonadati</taxon>
        <taxon>Pseudomonadota</taxon>
        <taxon>Betaproteobacteria</taxon>
        <taxon>Burkholderiales</taxon>
        <taxon>Oxalobacteraceae</taxon>
        <taxon>Telluria group</taxon>
        <taxon>Duganella</taxon>
    </lineage>
</organism>
<protein>
    <submittedName>
        <fullName evidence="2">DUF4337 family protein</fullName>
    </submittedName>
</protein>
<keyword evidence="3" id="KW-1185">Reference proteome</keyword>